<dbReference type="SUPFAM" id="SSF109604">
    <property type="entry name" value="HD-domain/PDEase-like"/>
    <property type="match status" value="1"/>
</dbReference>
<dbReference type="Pfam" id="PF13286">
    <property type="entry name" value="HD_assoc"/>
    <property type="match status" value="1"/>
</dbReference>
<evidence type="ECO:0000313" key="4">
    <source>
        <dbReference type="Proteomes" id="UP001156141"/>
    </source>
</evidence>
<dbReference type="Proteomes" id="UP001156141">
    <property type="component" value="Unassembled WGS sequence"/>
</dbReference>
<feature type="non-terminal residue" evidence="3">
    <location>
        <position position="86"/>
    </location>
</feature>
<dbReference type="EMBL" id="JAKVQD010000266">
    <property type="protein sequence ID" value="MCH4554362.1"/>
    <property type="molecule type" value="Genomic_DNA"/>
</dbReference>
<name>A0ABS9RNC7_9FLAO</name>
<sequence>DVRTSHEIVRRQITIMVEDVIRTAQTNIEALQPQCVDDIHNAGRMLIGFSGAMRDKEKLLKSFLYKNLYFHESVIRIRKSADQIVR</sequence>
<evidence type="ECO:0000259" key="2">
    <source>
        <dbReference type="Pfam" id="PF13286"/>
    </source>
</evidence>
<dbReference type="InterPro" id="IPR026875">
    <property type="entry name" value="PHydrolase_assoc_dom"/>
</dbReference>
<comment type="caution">
    <text evidence="3">The sequence shown here is derived from an EMBL/GenBank/DDBJ whole genome shotgun (WGS) entry which is preliminary data.</text>
</comment>
<evidence type="ECO:0000256" key="1">
    <source>
        <dbReference type="ARBA" id="ARBA00022801"/>
    </source>
</evidence>
<accession>A0ABS9RNC7</accession>
<feature type="domain" description="Phosphohydrolase-associated" evidence="2">
    <location>
        <begin position="47"/>
        <end position="86"/>
    </location>
</feature>
<organism evidence="3 4">
    <name type="scientific">Aestuariibaculum lutulentum</name>
    <dbReference type="NCBI Taxonomy" id="2920935"/>
    <lineage>
        <taxon>Bacteria</taxon>
        <taxon>Pseudomonadati</taxon>
        <taxon>Bacteroidota</taxon>
        <taxon>Flavobacteriia</taxon>
        <taxon>Flavobacteriales</taxon>
        <taxon>Flavobacteriaceae</taxon>
    </lineage>
</organism>
<proteinExistence type="predicted"/>
<evidence type="ECO:0000313" key="3">
    <source>
        <dbReference type="EMBL" id="MCH4554362.1"/>
    </source>
</evidence>
<reference evidence="3" key="1">
    <citation type="submission" date="2022-02" db="EMBL/GenBank/DDBJ databases">
        <title>Aestuariibaculum sp., a marine bacterium isolated from sediment in Guangxi.</title>
        <authorList>
            <person name="Ying J."/>
        </authorList>
    </citation>
    <scope>NUCLEOTIDE SEQUENCE</scope>
    <source>
        <strain evidence="3">L182</strain>
    </source>
</reference>
<dbReference type="Gene3D" id="1.10.3210.10">
    <property type="entry name" value="Hypothetical protein af1432"/>
    <property type="match status" value="1"/>
</dbReference>
<protein>
    <recommendedName>
        <fullName evidence="2">Phosphohydrolase-associated domain-containing protein</fullName>
    </recommendedName>
</protein>
<feature type="non-terminal residue" evidence="3">
    <location>
        <position position="1"/>
    </location>
</feature>
<keyword evidence="1" id="KW-0378">Hydrolase</keyword>
<gene>
    <name evidence="3" type="ORF">MKW35_17205</name>
</gene>
<keyword evidence="4" id="KW-1185">Reference proteome</keyword>